<dbReference type="InterPro" id="IPR018247">
    <property type="entry name" value="EF_Hand_1_Ca_BS"/>
</dbReference>
<dbReference type="GO" id="GO:0004553">
    <property type="term" value="F:hydrolase activity, hydrolyzing O-glycosyl compounds"/>
    <property type="evidence" value="ECO:0007669"/>
    <property type="project" value="InterPro"/>
</dbReference>
<accession>A0A0G0UGH0</accession>
<sequence>MLERESSYLATRFKENLKPLGRRVAFPLSSVVLAVAAACTSGHAAGEVAIGDVNCSGQANSIDAALVLQRTAGLVGSLACEDAGDVNGDGLLNAVDVALMLQKDAGLIDRFPREKEPTATNTATRIATRTPTRTSTNTPAETSARTQTNTPTETPTVTLIPTPTMTPTETPTGEPRLTDEELIDLTEVQASKYLWERVLPNGFVKDSEFSQDASIAVTGFGLASLPVMAERYGENANWTISPAQTEERASQILDNALSYQSQQVDNASQFGKAGFLYHFLDASGQRYGESEVSTVDVALFLAGALTAGQYFGGDIQTKANEVFNNVNWQYFFDSSNDRFYHAWKATCTSGFGVSAPDADGCLSNQQWDRPTDEIILINLLALAHDPNNQGFKRSLYAWPRVERSYGGYEVVNSYFGSLFTSIYAHAFFDFERMGFDNPTGVGSAVQPVNWFENSWNAACANRQFVIDEAVNNPGEYPAYGPNAWGLSASTRPDGSYFGDMGAKPAEVNGGNPSHEGIIPPYGAISTFPILGDRPCLGESPNENHPLDALWHYYEDYEMFSTYGPWDSFKVHYIGGGFSVISYSARYLGLDVGIEVLMIENWRSSLVNNLFMSHPQIREAVNIQFTDANLPANTK</sequence>
<dbReference type="InterPro" id="IPR036439">
    <property type="entry name" value="Dockerin_dom_sf"/>
</dbReference>
<dbReference type="CDD" id="cd14256">
    <property type="entry name" value="Dockerin_I"/>
    <property type="match status" value="1"/>
</dbReference>
<evidence type="ECO:0000256" key="1">
    <source>
        <dbReference type="SAM" id="MobiDB-lite"/>
    </source>
</evidence>
<name>A0A0G0UGH0_9BACT</name>
<organism evidence="3 4">
    <name type="scientific">Candidatus Curtissbacteria bacterium GW2011_GWA1_41_11</name>
    <dbReference type="NCBI Taxonomy" id="1618409"/>
    <lineage>
        <taxon>Bacteria</taxon>
        <taxon>Candidatus Curtissiibacteriota</taxon>
    </lineage>
</organism>
<comment type="caution">
    <text evidence="3">The sequence shown here is derived from an EMBL/GenBank/DDBJ whole genome shotgun (WGS) entry which is preliminary data.</text>
</comment>
<evidence type="ECO:0000313" key="4">
    <source>
        <dbReference type="Proteomes" id="UP000034854"/>
    </source>
</evidence>
<dbReference type="InterPro" id="IPR016134">
    <property type="entry name" value="Dockerin_dom"/>
</dbReference>
<dbReference type="AlphaFoldDB" id="A0A0G0UGH0"/>
<feature type="domain" description="Dockerin" evidence="2">
    <location>
        <begin position="46"/>
        <end position="113"/>
    </location>
</feature>
<dbReference type="Proteomes" id="UP000034854">
    <property type="component" value="Unassembled WGS sequence"/>
</dbReference>
<feature type="compositionally biased region" description="Low complexity" evidence="1">
    <location>
        <begin position="118"/>
        <end position="175"/>
    </location>
</feature>
<dbReference type="Pfam" id="PF00404">
    <property type="entry name" value="Dockerin_1"/>
    <property type="match status" value="1"/>
</dbReference>
<dbReference type="InterPro" id="IPR002105">
    <property type="entry name" value="Dockerin_1_rpt"/>
</dbReference>
<dbReference type="EMBL" id="LCAG01000002">
    <property type="protein sequence ID" value="KKR87974.1"/>
    <property type="molecule type" value="Genomic_DNA"/>
</dbReference>
<proteinExistence type="predicted"/>
<dbReference type="GO" id="GO:0000272">
    <property type="term" value="P:polysaccharide catabolic process"/>
    <property type="evidence" value="ECO:0007669"/>
    <property type="project" value="InterPro"/>
</dbReference>
<protein>
    <recommendedName>
        <fullName evidence="2">Dockerin domain-containing protein</fullName>
    </recommendedName>
</protein>
<dbReference type="InterPro" id="IPR019282">
    <property type="entry name" value="Glycoamylase-like_cons_dom"/>
</dbReference>
<dbReference type="Gene3D" id="1.10.1330.10">
    <property type="entry name" value="Dockerin domain"/>
    <property type="match status" value="1"/>
</dbReference>
<feature type="region of interest" description="Disordered" evidence="1">
    <location>
        <begin position="117"/>
        <end position="176"/>
    </location>
</feature>
<dbReference type="SUPFAM" id="SSF63446">
    <property type="entry name" value="Type I dockerin domain"/>
    <property type="match status" value="1"/>
</dbReference>
<gene>
    <name evidence="3" type="ORF">UU34_C0002G0091</name>
</gene>
<reference evidence="3 4" key="1">
    <citation type="journal article" date="2015" name="Nature">
        <title>rRNA introns, odd ribosomes, and small enigmatic genomes across a large radiation of phyla.</title>
        <authorList>
            <person name="Brown C.T."/>
            <person name="Hug L.A."/>
            <person name="Thomas B.C."/>
            <person name="Sharon I."/>
            <person name="Castelle C.J."/>
            <person name="Singh A."/>
            <person name="Wilkins M.J."/>
            <person name="Williams K.H."/>
            <person name="Banfield J.F."/>
        </authorList>
    </citation>
    <scope>NUCLEOTIDE SEQUENCE [LARGE SCALE GENOMIC DNA]</scope>
</reference>
<dbReference type="PROSITE" id="PS51766">
    <property type="entry name" value="DOCKERIN"/>
    <property type="match status" value="1"/>
</dbReference>
<evidence type="ECO:0000259" key="2">
    <source>
        <dbReference type="PROSITE" id="PS51766"/>
    </source>
</evidence>
<dbReference type="Pfam" id="PF10091">
    <property type="entry name" value="Glycoamylase"/>
    <property type="match status" value="1"/>
</dbReference>
<dbReference type="Gene3D" id="1.50.10.140">
    <property type="match status" value="1"/>
</dbReference>
<evidence type="ECO:0000313" key="3">
    <source>
        <dbReference type="EMBL" id="KKR87974.1"/>
    </source>
</evidence>
<dbReference type="PROSITE" id="PS00018">
    <property type="entry name" value="EF_HAND_1"/>
    <property type="match status" value="1"/>
</dbReference>